<evidence type="ECO:0000313" key="1">
    <source>
        <dbReference type="EMBL" id="KAF0393073.1"/>
    </source>
</evidence>
<dbReference type="EMBL" id="WTPW01002176">
    <property type="protein sequence ID" value="KAF0393073.1"/>
    <property type="molecule type" value="Genomic_DNA"/>
</dbReference>
<protein>
    <submittedName>
        <fullName evidence="1">Uncharacterized protein</fullName>
    </submittedName>
</protein>
<sequence>MLIGLGSTNTLKHIKIFCLKVIRSVKEGRTKARVKFFWEELIGKVKMVKKLEKENLIPASISSKITFSGSGRSRQSCAGLRSVKRKDKTFRKRLICEVTVLEKENQENLGPVIN</sequence>
<comment type="caution">
    <text evidence="1">The sequence shown here is derived from an EMBL/GenBank/DDBJ whole genome shotgun (WGS) entry which is preliminary data.</text>
</comment>
<name>A0A8H3X2N6_GIGMA</name>
<proteinExistence type="predicted"/>
<evidence type="ECO:0000313" key="2">
    <source>
        <dbReference type="Proteomes" id="UP000439903"/>
    </source>
</evidence>
<dbReference type="AlphaFoldDB" id="A0A8H3X2N6"/>
<dbReference type="Proteomes" id="UP000439903">
    <property type="component" value="Unassembled WGS sequence"/>
</dbReference>
<organism evidence="1 2">
    <name type="scientific">Gigaspora margarita</name>
    <dbReference type="NCBI Taxonomy" id="4874"/>
    <lineage>
        <taxon>Eukaryota</taxon>
        <taxon>Fungi</taxon>
        <taxon>Fungi incertae sedis</taxon>
        <taxon>Mucoromycota</taxon>
        <taxon>Glomeromycotina</taxon>
        <taxon>Glomeromycetes</taxon>
        <taxon>Diversisporales</taxon>
        <taxon>Gigasporaceae</taxon>
        <taxon>Gigaspora</taxon>
    </lineage>
</organism>
<reference evidence="1 2" key="1">
    <citation type="journal article" date="2019" name="Environ. Microbiol.">
        <title>At the nexus of three kingdoms: the genome of the mycorrhizal fungus Gigaspora margarita provides insights into plant, endobacterial and fungal interactions.</title>
        <authorList>
            <person name="Venice F."/>
            <person name="Ghignone S."/>
            <person name="Salvioli di Fossalunga A."/>
            <person name="Amselem J."/>
            <person name="Novero M."/>
            <person name="Xianan X."/>
            <person name="Sedzielewska Toro K."/>
            <person name="Morin E."/>
            <person name="Lipzen A."/>
            <person name="Grigoriev I.V."/>
            <person name="Henrissat B."/>
            <person name="Martin F.M."/>
            <person name="Bonfante P."/>
        </authorList>
    </citation>
    <scope>NUCLEOTIDE SEQUENCE [LARGE SCALE GENOMIC DNA]</scope>
    <source>
        <strain evidence="1 2">BEG34</strain>
    </source>
</reference>
<gene>
    <name evidence="1" type="ORF">F8M41_010443</name>
</gene>
<accession>A0A8H3X2N6</accession>
<keyword evidence="2" id="KW-1185">Reference proteome</keyword>